<dbReference type="PROSITE" id="PS51379">
    <property type="entry name" value="4FE4S_FER_2"/>
    <property type="match status" value="2"/>
</dbReference>
<evidence type="ECO:0000256" key="1">
    <source>
        <dbReference type="ARBA" id="ARBA00022485"/>
    </source>
</evidence>
<dbReference type="Pfam" id="PF13187">
    <property type="entry name" value="Fer4_9"/>
    <property type="match status" value="1"/>
</dbReference>
<dbReference type="HOGENOM" id="CLU_989462_0_0_7"/>
<dbReference type="InterPro" id="IPR050572">
    <property type="entry name" value="Fe-S_Ferredoxin"/>
</dbReference>
<dbReference type="PANTHER" id="PTHR43687:SF3">
    <property type="entry name" value="4FE-4S FERREDOXIN-TYPE DOMAIN-CONTAINING PROTEIN"/>
    <property type="match status" value="1"/>
</dbReference>
<feature type="domain" description="4Fe-4S ferredoxin-type" evidence="5">
    <location>
        <begin position="214"/>
        <end position="243"/>
    </location>
</feature>
<dbReference type="eggNOG" id="COG1148">
    <property type="taxonomic scope" value="Bacteria"/>
</dbReference>
<dbReference type="STRING" id="316067.Geob_2072"/>
<keyword evidence="1" id="KW-0004">4Fe-4S</keyword>
<dbReference type="GO" id="GO:0046872">
    <property type="term" value="F:metal ion binding"/>
    <property type="evidence" value="ECO:0007669"/>
    <property type="project" value="UniProtKB-KW"/>
</dbReference>
<keyword evidence="3" id="KW-0408">Iron</keyword>
<organism evidence="6 7">
    <name type="scientific">Geotalea daltonii (strain DSM 22248 / JCM 15807 / FRC-32)</name>
    <name type="common">Geobacter daltonii</name>
    <dbReference type="NCBI Taxonomy" id="316067"/>
    <lineage>
        <taxon>Bacteria</taxon>
        <taxon>Pseudomonadati</taxon>
        <taxon>Thermodesulfobacteriota</taxon>
        <taxon>Desulfuromonadia</taxon>
        <taxon>Geobacterales</taxon>
        <taxon>Geobacteraceae</taxon>
        <taxon>Geotalea</taxon>
    </lineage>
</organism>
<keyword evidence="2" id="KW-0479">Metal-binding</keyword>
<evidence type="ECO:0000256" key="2">
    <source>
        <dbReference type="ARBA" id="ARBA00022723"/>
    </source>
</evidence>
<dbReference type="Gene3D" id="3.30.70.20">
    <property type="match status" value="2"/>
</dbReference>
<dbReference type="InterPro" id="IPR017896">
    <property type="entry name" value="4Fe4S_Fe-S-bd"/>
</dbReference>
<dbReference type="OrthoDB" id="9778602at2"/>
<accession>B9M8T1</accession>
<dbReference type="KEGG" id="geo:Geob_2072"/>
<evidence type="ECO:0000313" key="6">
    <source>
        <dbReference type="EMBL" id="ACM20427.1"/>
    </source>
</evidence>
<dbReference type="GO" id="GO:0051539">
    <property type="term" value="F:4 iron, 4 sulfur cluster binding"/>
    <property type="evidence" value="ECO:0007669"/>
    <property type="project" value="UniProtKB-KW"/>
</dbReference>
<keyword evidence="4" id="KW-0411">Iron-sulfur</keyword>
<reference evidence="6 7" key="1">
    <citation type="submission" date="2009-01" db="EMBL/GenBank/DDBJ databases">
        <title>Complete sequence of Geobacter sp. FRC-32.</title>
        <authorList>
            <consortium name="US DOE Joint Genome Institute"/>
            <person name="Lucas S."/>
            <person name="Copeland A."/>
            <person name="Lapidus A."/>
            <person name="Glavina del Rio T."/>
            <person name="Dalin E."/>
            <person name="Tice H."/>
            <person name="Bruce D."/>
            <person name="Goodwin L."/>
            <person name="Pitluck S."/>
            <person name="Saunders E."/>
            <person name="Brettin T."/>
            <person name="Detter J.C."/>
            <person name="Han C."/>
            <person name="Larimer F."/>
            <person name="Land M."/>
            <person name="Hauser L."/>
            <person name="Kyrpides N."/>
            <person name="Ovchinnikova G."/>
            <person name="Kostka J."/>
            <person name="Richardson P."/>
        </authorList>
    </citation>
    <scope>NUCLEOTIDE SEQUENCE [LARGE SCALE GENOMIC DNA]</scope>
    <source>
        <strain evidence="7">DSM 22248 / JCM 15807 / FRC-32</strain>
    </source>
</reference>
<sequence>MCEFCLKHGEGEKWYLQAKNYSEDLLSDLRRRRFMEHFADPEQFGPQTNRSVQRLERLHRLPWFIRNVVGRLVTRRMKKQHFGQVVPIEEIEQIFQFTNSVVRVACICRQNTVGKEKRYCYGISMGPDGGKALEIFQGVDGSFYGGPADDKHEILTKEEALAAMRAHELEGLCHTVWTFQTPFIGGICNCDRTDCLAMRATVTHDVPVMFRAEYVAEIDPESCSGCRQCMRLCQFGALGYSASNKKAVVDQTHCYGCGICRSACKTNAISLDDRAKSPVAAHLW</sequence>
<dbReference type="RefSeq" id="WP_012647156.1">
    <property type="nucleotide sequence ID" value="NC_011979.1"/>
</dbReference>
<feature type="domain" description="4Fe-4S ferredoxin-type" evidence="5">
    <location>
        <begin position="245"/>
        <end position="274"/>
    </location>
</feature>
<dbReference type="PANTHER" id="PTHR43687">
    <property type="entry name" value="ADENYLYLSULFATE REDUCTASE, BETA SUBUNIT"/>
    <property type="match status" value="1"/>
</dbReference>
<gene>
    <name evidence="6" type="ordered locus">Geob_2072</name>
</gene>
<protein>
    <submittedName>
        <fullName evidence="6">Iron-sulfur cluster-binding protein</fullName>
    </submittedName>
</protein>
<dbReference type="Proteomes" id="UP000007721">
    <property type="component" value="Chromosome"/>
</dbReference>
<dbReference type="EMBL" id="CP001390">
    <property type="protein sequence ID" value="ACM20427.1"/>
    <property type="molecule type" value="Genomic_DNA"/>
</dbReference>
<name>B9M8T1_GEODF</name>
<proteinExistence type="predicted"/>
<evidence type="ECO:0000259" key="5">
    <source>
        <dbReference type="PROSITE" id="PS51379"/>
    </source>
</evidence>
<evidence type="ECO:0000256" key="4">
    <source>
        <dbReference type="ARBA" id="ARBA00023014"/>
    </source>
</evidence>
<dbReference type="SUPFAM" id="SSF54862">
    <property type="entry name" value="4Fe-4S ferredoxins"/>
    <property type="match status" value="1"/>
</dbReference>
<dbReference type="AlphaFoldDB" id="B9M8T1"/>
<evidence type="ECO:0000313" key="7">
    <source>
        <dbReference type="Proteomes" id="UP000007721"/>
    </source>
</evidence>
<evidence type="ECO:0000256" key="3">
    <source>
        <dbReference type="ARBA" id="ARBA00023004"/>
    </source>
</evidence>
<keyword evidence="7" id="KW-1185">Reference proteome</keyword>